<evidence type="ECO:0000256" key="1">
    <source>
        <dbReference type="SAM" id="MobiDB-lite"/>
    </source>
</evidence>
<name>A0A8J7UGQ2_9HYPH</name>
<reference evidence="2" key="1">
    <citation type="submission" date="2021-03" db="EMBL/GenBank/DDBJ databases">
        <title>Genome sequencing and assembly of Tianweitania sediminis.</title>
        <authorList>
            <person name="Chhetri G."/>
        </authorList>
    </citation>
    <scope>NUCLEOTIDE SEQUENCE</scope>
    <source>
        <strain evidence="2">Z8</strain>
    </source>
</reference>
<dbReference type="EMBL" id="JAGIYY010000002">
    <property type="protein sequence ID" value="MBP0438424.1"/>
    <property type="molecule type" value="Genomic_DNA"/>
</dbReference>
<dbReference type="InterPro" id="IPR008767">
    <property type="entry name" value="Phage_SPP1_head-tail_adaptor"/>
</dbReference>
<dbReference type="RefSeq" id="WP_209334469.1">
    <property type="nucleotide sequence ID" value="NZ_JAGIYY010000002.1"/>
</dbReference>
<comment type="caution">
    <text evidence="2">The sequence shown here is derived from an EMBL/GenBank/DDBJ whole genome shotgun (WGS) entry which is preliminary data.</text>
</comment>
<dbReference type="Pfam" id="PF05521">
    <property type="entry name" value="Phage_HCP"/>
    <property type="match status" value="1"/>
</dbReference>
<keyword evidence="3" id="KW-1185">Reference proteome</keyword>
<sequence>MANSPTAGELRHRVAFDKRGASTGPDYGNEEGPFAEQFQVHAAFRSRGGSEAVVAARLEGRNVLGVYVRSSTQTRQIESDWQMRDVRTGERYAVKIVDAVTDRRWVYLEVSTGVAA</sequence>
<dbReference type="Gene3D" id="2.40.10.270">
    <property type="entry name" value="Bacteriophage SPP1 head-tail adaptor protein"/>
    <property type="match status" value="1"/>
</dbReference>
<accession>A0A8J7UGQ2</accession>
<proteinExistence type="predicted"/>
<feature type="region of interest" description="Disordered" evidence="1">
    <location>
        <begin position="1"/>
        <end position="32"/>
    </location>
</feature>
<evidence type="ECO:0000313" key="3">
    <source>
        <dbReference type="Proteomes" id="UP000666240"/>
    </source>
</evidence>
<gene>
    <name evidence="2" type="ORF">J5Y06_07165</name>
</gene>
<evidence type="ECO:0000313" key="2">
    <source>
        <dbReference type="EMBL" id="MBP0438424.1"/>
    </source>
</evidence>
<dbReference type="InterPro" id="IPR038666">
    <property type="entry name" value="SSP1_head-tail_sf"/>
</dbReference>
<feature type="compositionally biased region" description="Basic and acidic residues" evidence="1">
    <location>
        <begin position="9"/>
        <end position="20"/>
    </location>
</feature>
<organism evidence="2 3">
    <name type="scientific">Tianweitania sediminis</name>
    <dbReference type="NCBI Taxonomy" id="1502156"/>
    <lineage>
        <taxon>Bacteria</taxon>
        <taxon>Pseudomonadati</taxon>
        <taxon>Pseudomonadota</taxon>
        <taxon>Alphaproteobacteria</taxon>
        <taxon>Hyphomicrobiales</taxon>
        <taxon>Phyllobacteriaceae</taxon>
        <taxon>Tianweitania</taxon>
    </lineage>
</organism>
<dbReference type="Proteomes" id="UP000666240">
    <property type="component" value="Unassembled WGS sequence"/>
</dbReference>
<dbReference type="AlphaFoldDB" id="A0A8J7UGQ2"/>
<protein>
    <submittedName>
        <fullName evidence="2">Head-tail adaptor protein</fullName>
    </submittedName>
</protein>